<evidence type="ECO:0000256" key="3">
    <source>
        <dbReference type="ARBA" id="ARBA00012584"/>
    </source>
</evidence>
<dbReference type="InterPro" id="IPR006070">
    <property type="entry name" value="Sua5-like_dom"/>
</dbReference>
<dbReference type="InterPro" id="IPR017945">
    <property type="entry name" value="DHBP_synth_RibB-like_a/b_dom"/>
</dbReference>
<dbReference type="GO" id="GO:0005524">
    <property type="term" value="F:ATP binding"/>
    <property type="evidence" value="ECO:0007669"/>
    <property type="project" value="UniProtKB-KW"/>
</dbReference>
<keyword evidence="8" id="KW-0547">Nucleotide-binding</keyword>
<protein>
    <recommendedName>
        <fullName evidence="10">L-threonylcarbamoyladenylate synthase</fullName>
        <ecNumber evidence="3">2.7.7.87</ecNumber>
    </recommendedName>
    <alternativeName>
        <fullName evidence="10">L-threonylcarbamoyladenylate synthase</fullName>
    </alternativeName>
</protein>
<dbReference type="InterPro" id="IPR050156">
    <property type="entry name" value="TC-AMP_synthase_SUA5"/>
</dbReference>
<evidence type="ECO:0000313" key="13">
    <source>
        <dbReference type="EMBL" id="OHA42902.1"/>
    </source>
</evidence>
<dbReference type="EC" id="2.7.7.87" evidence="3"/>
<evidence type="ECO:0000256" key="11">
    <source>
        <dbReference type="ARBA" id="ARBA00048366"/>
    </source>
</evidence>
<dbReference type="Pfam" id="PF01300">
    <property type="entry name" value="Sua5_yciO_yrdC"/>
    <property type="match status" value="1"/>
</dbReference>
<dbReference type="Proteomes" id="UP000176355">
    <property type="component" value="Unassembled WGS sequence"/>
</dbReference>
<dbReference type="NCBIfam" id="TIGR00057">
    <property type="entry name" value="L-threonylcarbamoyladenylate synthase"/>
    <property type="match status" value="1"/>
</dbReference>
<dbReference type="GO" id="GO:0000049">
    <property type="term" value="F:tRNA binding"/>
    <property type="evidence" value="ECO:0007669"/>
    <property type="project" value="TreeGrafter"/>
</dbReference>
<evidence type="ECO:0000256" key="7">
    <source>
        <dbReference type="ARBA" id="ARBA00022695"/>
    </source>
</evidence>
<feature type="domain" description="YrdC-like" evidence="12">
    <location>
        <begin position="5"/>
        <end position="187"/>
    </location>
</feature>
<evidence type="ECO:0000256" key="8">
    <source>
        <dbReference type="ARBA" id="ARBA00022741"/>
    </source>
</evidence>
<evidence type="ECO:0000256" key="5">
    <source>
        <dbReference type="ARBA" id="ARBA00022679"/>
    </source>
</evidence>
<dbReference type="AlphaFoldDB" id="A0A1G2P5J9"/>
<keyword evidence="5" id="KW-0808">Transferase</keyword>
<name>A0A1G2P5J9_9BACT</name>
<evidence type="ECO:0000259" key="12">
    <source>
        <dbReference type="PROSITE" id="PS51163"/>
    </source>
</evidence>
<evidence type="ECO:0000256" key="1">
    <source>
        <dbReference type="ARBA" id="ARBA00004496"/>
    </source>
</evidence>
<dbReference type="GO" id="GO:0006450">
    <property type="term" value="P:regulation of translational fidelity"/>
    <property type="evidence" value="ECO:0007669"/>
    <property type="project" value="TreeGrafter"/>
</dbReference>
<keyword evidence="6" id="KW-0819">tRNA processing</keyword>
<dbReference type="GO" id="GO:0005737">
    <property type="term" value="C:cytoplasm"/>
    <property type="evidence" value="ECO:0007669"/>
    <property type="project" value="UniProtKB-SubCell"/>
</dbReference>
<evidence type="ECO:0000256" key="10">
    <source>
        <dbReference type="ARBA" id="ARBA00029774"/>
    </source>
</evidence>
<dbReference type="PROSITE" id="PS51163">
    <property type="entry name" value="YRDC"/>
    <property type="match status" value="1"/>
</dbReference>
<accession>A0A1G2P5J9</accession>
<dbReference type="GO" id="GO:0061710">
    <property type="term" value="F:L-threonylcarbamoyladenylate synthase"/>
    <property type="evidence" value="ECO:0007669"/>
    <property type="project" value="UniProtKB-EC"/>
</dbReference>
<evidence type="ECO:0000256" key="6">
    <source>
        <dbReference type="ARBA" id="ARBA00022694"/>
    </source>
</evidence>
<reference evidence="13 14" key="1">
    <citation type="journal article" date="2016" name="Nat. Commun.">
        <title>Thousands of microbial genomes shed light on interconnected biogeochemical processes in an aquifer system.</title>
        <authorList>
            <person name="Anantharaman K."/>
            <person name="Brown C.T."/>
            <person name="Hug L.A."/>
            <person name="Sharon I."/>
            <person name="Castelle C.J."/>
            <person name="Probst A.J."/>
            <person name="Thomas B.C."/>
            <person name="Singh A."/>
            <person name="Wilkins M.J."/>
            <person name="Karaoz U."/>
            <person name="Brodie E.L."/>
            <person name="Williams K.H."/>
            <person name="Hubbard S.S."/>
            <person name="Banfield J.F."/>
        </authorList>
    </citation>
    <scope>NUCLEOTIDE SEQUENCE [LARGE SCALE GENOMIC DNA]</scope>
</reference>
<dbReference type="PANTHER" id="PTHR17490">
    <property type="entry name" value="SUA5"/>
    <property type="match status" value="1"/>
</dbReference>
<evidence type="ECO:0000256" key="2">
    <source>
        <dbReference type="ARBA" id="ARBA00007663"/>
    </source>
</evidence>
<dbReference type="EMBL" id="MHSL01000036">
    <property type="protein sequence ID" value="OHA42902.1"/>
    <property type="molecule type" value="Genomic_DNA"/>
</dbReference>
<keyword evidence="7" id="KW-0548">Nucleotidyltransferase</keyword>
<dbReference type="GO" id="GO:0008033">
    <property type="term" value="P:tRNA processing"/>
    <property type="evidence" value="ECO:0007669"/>
    <property type="project" value="UniProtKB-KW"/>
</dbReference>
<sequence length="187" mass="20499">MLTDNKLNDNNINCLKNGGVGVLPTDTLYGLVGSAFSPVAVEKIYRLKKRDPKKPLIVLIANWQDLEKFGIEISAADKKILGECWPGPTSVILPTTVDYFTYLHRGTNTIAFRLPKDKRLLKILKETGPLVAPSTNPEGLPPAISIAEAKKYFGDQVSFYEDGGTLADAPSTLIKLENGKIKTLRKS</sequence>
<organism evidence="13 14">
    <name type="scientific">Candidatus Taylorbacteria bacterium RIFCSPLOWO2_12_FULL_44_15c</name>
    <dbReference type="NCBI Taxonomy" id="1802333"/>
    <lineage>
        <taxon>Bacteria</taxon>
        <taxon>Candidatus Tayloriibacteriota</taxon>
    </lineage>
</organism>
<keyword evidence="4" id="KW-0963">Cytoplasm</keyword>
<dbReference type="PANTHER" id="PTHR17490:SF16">
    <property type="entry name" value="THREONYLCARBAMOYL-AMP SYNTHASE"/>
    <property type="match status" value="1"/>
</dbReference>
<evidence type="ECO:0000256" key="9">
    <source>
        <dbReference type="ARBA" id="ARBA00022840"/>
    </source>
</evidence>
<proteinExistence type="inferred from homology"/>
<gene>
    <name evidence="13" type="ORF">A3G03_00080</name>
</gene>
<dbReference type="SUPFAM" id="SSF55821">
    <property type="entry name" value="YrdC/RibB"/>
    <property type="match status" value="1"/>
</dbReference>
<dbReference type="GO" id="GO:0003725">
    <property type="term" value="F:double-stranded RNA binding"/>
    <property type="evidence" value="ECO:0007669"/>
    <property type="project" value="InterPro"/>
</dbReference>
<evidence type="ECO:0000313" key="14">
    <source>
        <dbReference type="Proteomes" id="UP000176355"/>
    </source>
</evidence>
<dbReference type="STRING" id="1802333.A3G03_00080"/>
<keyword evidence="9" id="KW-0067">ATP-binding</keyword>
<comment type="similarity">
    <text evidence="2">Belongs to the SUA5 family.</text>
</comment>
<comment type="catalytic activity">
    <reaction evidence="11">
        <text>L-threonine + hydrogencarbonate + ATP = L-threonylcarbamoyladenylate + diphosphate + H2O</text>
        <dbReference type="Rhea" id="RHEA:36407"/>
        <dbReference type="ChEBI" id="CHEBI:15377"/>
        <dbReference type="ChEBI" id="CHEBI:17544"/>
        <dbReference type="ChEBI" id="CHEBI:30616"/>
        <dbReference type="ChEBI" id="CHEBI:33019"/>
        <dbReference type="ChEBI" id="CHEBI:57926"/>
        <dbReference type="ChEBI" id="CHEBI:73682"/>
        <dbReference type="EC" id="2.7.7.87"/>
    </reaction>
</comment>
<dbReference type="Gene3D" id="3.90.870.10">
    <property type="entry name" value="DHBP synthase"/>
    <property type="match status" value="1"/>
</dbReference>
<evidence type="ECO:0000256" key="4">
    <source>
        <dbReference type="ARBA" id="ARBA00022490"/>
    </source>
</evidence>
<comment type="caution">
    <text evidence="13">The sequence shown here is derived from an EMBL/GenBank/DDBJ whole genome shotgun (WGS) entry which is preliminary data.</text>
</comment>
<comment type="subcellular location">
    <subcellularLocation>
        <location evidence="1">Cytoplasm</location>
    </subcellularLocation>
</comment>